<accession>A0A251X720</accession>
<keyword evidence="15" id="KW-1185">Reference proteome</keyword>
<comment type="subcellular location">
    <subcellularLocation>
        <location evidence="10">Cell inner membrane</location>
    </subcellularLocation>
</comment>
<dbReference type="Proteomes" id="UP000194798">
    <property type="component" value="Unassembled WGS sequence"/>
</dbReference>
<evidence type="ECO:0000256" key="5">
    <source>
        <dbReference type="ARBA" id="ARBA00022967"/>
    </source>
</evidence>
<feature type="binding site" evidence="10 11">
    <location>
        <position position="54"/>
    </location>
    <ligand>
        <name>[4Fe-4S] cluster</name>
        <dbReference type="ChEBI" id="CHEBI:49883"/>
        <label>1</label>
    </ligand>
</feature>
<dbReference type="InterPro" id="IPR016463">
    <property type="entry name" value="RnfB/RsxB_Proteobac"/>
</dbReference>
<dbReference type="InterPro" id="IPR017896">
    <property type="entry name" value="4Fe4S_Fe-S-bd"/>
</dbReference>
<feature type="binding site" evidence="10 11">
    <location>
        <position position="110"/>
    </location>
    <ligand>
        <name>[4Fe-4S] cluster</name>
        <dbReference type="ChEBI" id="CHEBI:49883"/>
        <label>2</label>
    </ligand>
</feature>
<dbReference type="PROSITE" id="PS51656">
    <property type="entry name" value="4FE4S"/>
    <property type="match status" value="1"/>
</dbReference>
<dbReference type="PANTHER" id="PTHR43560:SF1">
    <property type="entry name" value="ION-TRANSLOCATING OXIDOREDUCTASE COMPLEX SUBUNIT B"/>
    <property type="match status" value="1"/>
</dbReference>
<dbReference type="Gene3D" id="3.30.70.20">
    <property type="match status" value="1"/>
</dbReference>
<proteinExistence type="inferred from homology"/>
<name>A0A251X720_9GAMM</name>
<evidence type="ECO:0000256" key="7">
    <source>
        <dbReference type="ARBA" id="ARBA00023004"/>
    </source>
</evidence>
<feature type="binding site" evidence="10 11">
    <location>
        <position position="150"/>
    </location>
    <ligand>
        <name>[4Fe-4S] cluster</name>
        <dbReference type="ChEBI" id="CHEBI:49883"/>
        <label>2</label>
    </ligand>
</feature>
<feature type="binding site" evidence="10 11">
    <location>
        <position position="143"/>
    </location>
    <ligand>
        <name>[4Fe-4S] cluster</name>
        <dbReference type="ChEBI" id="CHEBI:49883"/>
        <label>3</label>
    </ligand>
</feature>
<feature type="binding site" evidence="10 11">
    <location>
        <position position="46"/>
    </location>
    <ligand>
        <name>[4Fe-4S] cluster</name>
        <dbReference type="ChEBI" id="CHEBI:49883"/>
        <label>1</label>
    </ligand>
</feature>
<dbReference type="InterPro" id="IPR007202">
    <property type="entry name" value="4Fe-4S_dom"/>
</dbReference>
<dbReference type="EC" id="7.-.-.-" evidence="10"/>
<organism evidence="14 15">
    <name type="scientific">Thioflexithrix psekupsensis</name>
    <dbReference type="NCBI Taxonomy" id="1570016"/>
    <lineage>
        <taxon>Bacteria</taxon>
        <taxon>Pseudomonadati</taxon>
        <taxon>Pseudomonadota</taxon>
        <taxon>Gammaproteobacteria</taxon>
        <taxon>Thiotrichales</taxon>
        <taxon>Thioflexithrix</taxon>
    </lineage>
</organism>
<keyword evidence="10" id="KW-1003">Cell membrane</keyword>
<dbReference type="Pfam" id="PF14697">
    <property type="entry name" value="Fer4_21"/>
    <property type="match status" value="1"/>
</dbReference>
<feature type="binding site" evidence="10 11">
    <location>
        <position position="146"/>
    </location>
    <ligand>
        <name>[4Fe-4S] cluster</name>
        <dbReference type="ChEBI" id="CHEBI:49883"/>
        <label>3</label>
    </ligand>
</feature>
<dbReference type="Gene3D" id="1.10.15.40">
    <property type="entry name" value="Electron transport complex subunit B, putative Fe-S cluster"/>
    <property type="match status" value="1"/>
</dbReference>
<evidence type="ECO:0000256" key="3">
    <source>
        <dbReference type="ARBA" id="ARBA00022723"/>
    </source>
</evidence>
<evidence type="ECO:0000313" key="15">
    <source>
        <dbReference type="Proteomes" id="UP000194798"/>
    </source>
</evidence>
<keyword evidence="4 10" id="KW-0677">Repeat</keyword>
<feature type="domain" description="4Fe-4S ferredoxin-type" evidence="12">
    <location>
        <begin position="101"/>
        <end position="130"/>
    </location>
</feature>
<dbReference type="PROSITE" id="PS51379">
    <property type="entry name" value="4FE4S_FER_2"/>
    <property type="match status" value="2"/>
</dbReference>
<evidence type="ECO:0000256" key="4">
    <source>
        <dbReference type="ARBA" id="ARBA00022737"/>
    </source>
</evidence>
<comment type="similarity">
    <text evidence="10">Belongs to the 4Fe4S bacterial-type ferredoxin family. RnfB subfamily.</text>
</comment>
<comment type="function">
    <text evidence="10">Part of a membrane-bound complex that couples electron transfer with translocation of ions across the membrane.</text>
</comment>
<dbReference type="RefSeq" id="WP_086488576.1">
    <property type="nucleotide sequence ID" value="NZ_MSLT01000018.1"/>
</dbReference>
<keyword evidence="7 10" id="KW-0408">Iron</keyword>
<evidence type="ECO:0000259" key="12">
    <source>
        <dbReference type="PROSITE" id="PS51379"/>
    </source>
</evidence>
<keyword evidence="6 10" id="KW-0249">Electron transport</keyword>
<keyword evidence="10" id="KW-0997">Cell inner membrane</keyword>
<dbReference type="GO" id="GO:0009055">
    <property type="term" value="F:electron transfer activity"/>
    <property type="evidence" value="ECO:0007669"/>
    <property type="project" value="InterPro"/>
</dbReference>
<feature type="binding site" evidence="10 11">
    <location>
        <position position="140"/>
    </location>
    <ligand>
        <name>[4Fe-4S] cluster</name>
        <dbReference type="ChEBI" id="CHEBI:49883"/>
        <label>3</label>
    </ligand>
</feature>
<evidence type="ECO:0000256" key="8">
    <source>
        <dbReference type="ARBA" id="ARBA00023014"/>
    </source>
</evidence>
<evidence type="ECO:0000256" key="9">
    <source>
        <dbReference type="ARBA" id="ARBA00023136"/>
    </source>
</evidence>
<evidence type="ECO:0000256" key="11">
    <source>
        <dbReference type="PIRSR" id="PIRSR005784-1"/>
    </source>
</evidence>
<dbReference type="HAMAP" id="MF_00463">
    <property type="entry name" value="RsxB_RnfB"/>
    <property type="match status" value="1"/>
</dbReference>
<dbReference type="GO" id="GO:0005886">
    <property type="term" value="C:plasma membrane"/>
    <property type="evidence" value="ECO:0007669"/>
    <property type="project" value="UniProtKB-SubCell"/>
</dbReference>
<dbReference type="NCBIfam" id="NF003475">
    <property type="entry name" value="PRK05113.1"/>
    <property type="match status" value="1"/>
</dbReference>
<evidence type="ECO:0000259" key="13">
    <source>
        <dbReference type="PROSITE" id="PS51656"/>
    </source>
</evidence>
<dbReference type="AlphaFoldDB" id="A0A251X720"/>
<keyword evidence="9 10" id="KW-0472">Membrane</keyword>
<dbReference type="PANTHER" id="PTHR43560">
    <property type="entry name" value="ION-TRANSLOCATING OXIDOREDUCTASE COMPLEX SUBUNIT B"/>
    <property type="match status" value="1"/>
</dbReference>
<dbReference type="GO" id="GO:0051539">
    <property type="term" value="F:4 iron, 4 sulfur cluster binding"/>
    <property type="evidence" value="ECO:0007669"/>
    <property type="project" value="UniProtKB-UniRule"/>
</dbReference>
<feature type="domain" description="4Fe-4S ferredoxin-type" evidence="12">
    <location>
        <begin position="131"/>
        <end position="160"/>
    </location>
</feature>
<comment type="subunit">
    <text evidence="10">The complex is composed of six subunits: RnfA, RnfB, RnfC, RnfD, RnfE and RnfG.</text>
</comment>
<comment type="caution">
    <text evidence="10">Lacks conserved residue(s) required for the propagation of feature annotation.</text>
</comment>
<keyword evidence="5 10" id="KW-1278">Translocase</keyword>
<sequence>MLAAIISLTLLSLTLGFGLGYAARLFKVETSPVVAEIAALMPGSNCGQCGFPGCNPAAEAIANGQAAVTCCPPGGRMLAEDIAALLGVTVDLSNVEKKAPMFAAIDEKTCIGCAKCIKHCPTDAIVGAPKQIHAVIRDACIGCEACIDACPTECLQMHPFEVTLKTWRWHKPVPSALAA</sequence>
<comment type="caution">
    <text evidence="14">The sequence shown here is derived from an EMBL/GenBank/DDBJ whole genome shotgun (WGS) entry which is preliminary data.</text>
</comment>
<dbReference type="SUPFAM" id="SSF54862">
    <property type="entry name" value="4Fe-4S ferredoxins"/>
    <property type="match status" value="1"/>
</dbReference>
<keyword evidence="3 10" id="KW-0479">Metal-binding</keyword>
<dbReference type="InterPro" id="IPR050395">
    <property type="entry name" value="4Fe4S_Ferredoxin_RnfB"/>
</dbReference>
<dbReference type="InterPro" id="IPR010207">
    <property type="entry name" value="Elect_transpt_cplx_RnfB/RsxB"/>
</dbReference>
<dbReference type="PIRSF" id="PIRSF005784">
    <property type="entry name" value="Elect_transpt_RnfB"/>
    <property type="match status" value="1"/>
</dbReference>
<dbReference type="GO" id="GO:0046872">
    <property type="term" value="F:metal ion binding"/>
    <property type="evidence" value="ECO:0007669"/>
    <property type="project" value="UniProtKB-KW"/>
</dbReference>
<feature type="binding site" evidence="10 11">
    <location>
        <position position="49"/>
    </location>
    <ligand>
        <name>[4Fe-4S] cluster</name>
        <dbReference type="ChEBI" id="CHEBI:49883"/>
        <label>1</label>
    </ligand>
</feature>
<feature type="binding site" evidence="10 11">
    <location>
        <position position="71"/>
    </location>
    <ligand>
        <name>[4Fe-4S] cluster</name>
        <dbReference type="ChEBI" id="CHEBI:49883"/>
        <label>1</label>
    </ligand>
</feature>
<dbReference type="EMBL" id="MSLT01000018">
    <property type="protein sequence ID" value="OUD13130.1"/>
    <property type="molecule type" value="Genomic_DNA"/>
</dbReference>
<dbReference type="PROSITE" id="PS00198">
    <property type="entry name" value="4FE4S_FER_1"/>
    <property type="match status" value="2"/>
</dbReference>
<dbReference type="NCBIfam" id="TIGR01944">
    <property type="entry name" value="rnfB"/>
    <property type="match status" value="1"/>
</dbReference>
<dbReference type="InterPro" id="IPR017900">
    <property type="entry name" value="4Fe4S_Fe_S_CS"/>
</dbReference>
<feature type="domain" description="4Fe-4S" evidence="13">
    <location>
        <begin position="29"/>
        <end position="88"/>
    </location>
</feature>
<feature type="binding site" evidence="10 11">
    <location>
        <position position="113"/>
    </location>
    <ligand>
        <name>[4Fe-4S] cluster</name>
        <dbReference type="ChEBI" id="CHEBI:49883"/>
        <label>2</label>
    </ligand>
</feature>
<evidence type="ECO:0000256" key="10">
    <source>
        <dbReference type="HAMAP-Rule" id="MF_00463"/>
    </source>
</evidence>
<evidence type="ECO:0000256" key="2">
    <source>
        <dbReference type="ARBA" id="ARBA00022485"/>
    </source>
</evidence>
<feature type="region of interest" description="Hydrophobic" evidence="10">
    <location>
        <begin position="1"/>
        <end position="23"/>
    </location>
</feature>
<evidence type="ECO:0000313" key="14">
    <source>
        <dbReference type="EMBL" id="OUD13130.1"/>
    </source>
</evidence>
<dbReference type="GO" id="GO:0022900">
    <property type="term" value="P:electron transport chain"/>
    <property type="evidence" value="ECO:0007669"/>
    <property type="project" value="UniProtKB-UniRule"/>
</dbReference>
<feature type="binding site" evidence="10 11">
    <location>
        <position position="116"/>
    </location>
    <ligand>
        <name>[4Fe-4S] cluster</name>
        <dbReference type="ChEBI" id="CHEBI:49883"/>
        <label>2</label>
    </ligand>
</feature>
<gene>
    <name evidence="10" type="primary">rnfB</name>
    <name evidence="14" type="ORF">TPSD3_10820</name>
</gene>
<evidence type="ECO:0000256" key="1">
    <source>
        <dbReference type="ARBA" id="ARBA00022448"/>
    </source>
</evidence>
<keyword evidence="8 10" id="KW-0411">Iron-sulfur</keyword>
<comment type="cofactor">
    <cofactor evidence="10 11">
        <name>[4Fe-4S] cluster</name>
        <dbReference type="ChEBI" id="CHEBI:49883"/>
    </cofactor>
    <text evidence="10 11">Binds 3 [4Fe-4S] clusters.</text>
</comment>
<reference evidence="14 15" key="1">
    <citation type="submission" date="2016-12" db="EMBL/GenBank/DDBJ databases">
        <title>Thioflexothrix psekupsii D3 genome sequencing and assembly.</title>
        <authorList>
            <person name="Fomenkov A."/>
            <person name="Vincze T."/>
            <person name="Grabovich M."/>
            <person name="Anton B.P."/>
            <person name="Dubinina G."/>
            <person name="Orlova M."/>
            <person name="Belousova E."/>
            <person name="Roberts R.J."/>
        </authorList>
    </citation>
    <scope>NUCLEOTIDE SEQUENCE [LARGE SCALE GENOMIC DNA]</scope>
    <source>
        <strain evidence="14">D3</strain>
    </source>
</reference>
<protein>
    <recommendedName>
        <fullName evidence="10">Ion-translocating oxidoreductase complex subunit B</fullName>
        <ecNumber evidence="10">7.-.-.-</ecNumber>
    </recommendedName>
    <alternativeName>
        <fullName evidence="10">Rnf electron transport complex subunit B</fullName>
    </alternativeName>
</protein>
<evidence type="ECO:0000256" key="6">
    <source>
        <dbReference type="ARBA" id="ARBA00022982"/>
    </source>
</evidence>
<dbReference type="Pfam" id="PF04060">
    <property type="entry name" value="FeS"/>
    <property type="match status" value="1"/>
</dbReference>
<keyword evidence="2 10" id="KW-0004">4Fe-4S</keyword>
<keyword evidence="1 10" id="KW-0813">Transport</keyword>
<dbReference type="OrthoDB" id="9789936at2"/>
<feature type="binding site" evidence="10 11">
    <location>
        <position position="120"/>
    </location>
    <ligand>
        <name>[4Fe-4S] cluster</name>
        <dbReference type="ChEBI" id="CHEBI:49883"/>
        <label>3</label>
    </ligand>
</feature>